<name>A0A2N9JE88_9ACTN</name>
<dbReference type="PANTHER" id="PTHR42307:SF2">
    <property type="entry name" value="PUP DEAMIDASE_DEPUPYLASE"/>
    <property type="match status" value="1"/>
</dbReference>
<dbReference type="InterPro" id="IPR004347">
    <property type="entry name" value="Pup_ligase/deamidase"/>
</dbReference>
<keyword evidence="1" id="KW-0378">Hydrolase</keyword>
<dbReference type="Pfam" id="PF03136">
    <property type="entry name" value="Pup_ligase"/>
    <property type="match status" value="1"/>
</dbReference>
<proteinExistence type="predicted"/>
<dbReference type="KEGG" id="mgg:MPLG2_1405"/>
<evidence type="ECO:0000313" key="2">
    <source>
        <dbReference type="Proteomes" id="UP000238164"/>
    </source>
</evidence>
<protein>
    <submittedName>
        <fullName evidence="1">Depupylase</fullName>
        <ecNumber evidence="1">3.4.-.-</ecNumber>
    </submittedName>
</protein>
<reference evidence="1 2" key="1">
    <citation type="submission" date="2018-02" db="EMBL/GenBank/DDBJ databases">
        <authorList>
            <person name="Cohen D.B."/>
            <person name="Kent A.D."/>
        </authorList>
    </citation>
    <scope>NUCLEOTIDE SEQUENCE [LARGE SCALE GENOMIC DNA]</scope>
    <source>
        <strain evidence="1">1</strain>
    </source>
</reference>
<dbReference type="Proteomes" id="UP000238164">
    <property type="component" value="Chromosome 1"/>
</dbReference>
<dbReference type="GO" id="GO:0010498">
    <property type="term" value="P:proteasomal protein catabolic process"/>
    <property type="evidence" value="ECO:0007669"/>
    <property type="project" value="InterPro"/>
</dbReference>
<dbReference type="GO" id="GO:0016811">
    <property type="term" value="F:hydrolase activity, acting on carbon-nitrogen (but not peptide) bonds, in linear amides"/>
    <property type="evidence" value="ECO:0007669"/>
    <property type="project" value="TreeGrafter"/>
</dbReference>
<sequence>MWGMPLLGTETEYGILAPGRPELHPSVVSAAVVDSYPGPGTRARLDDDHSIPLEDSHNRFLGNGARLYVDHAHPEYSTPEVTSPRGALLADLAGDAIVAEGARAATEALGTPVLLFKNNTDGKGASYGYHENHLISRAVAWEAIVEGFLPFVVTRLVFTGAGRVGLGQASTQPGFQLSQRADFFEAITGLETTIRRPLINTRDEPHADRSRWRRLHVIAGDANRSHTSTWLKLGTASAVLAAIEAGALKPVRLADPLGAVQAVSRDLGCTARLELTDGRRLTAVQVQRDYHAQVQAAGVGDAEVLGAWSATLDRLESGPLACGELDWVAKLNLLQSFRRRDGLDWDHPRLAQLDLTWAELSDRSPYAALVRAGRMPELVSSSEVERAMVEPSSDTRAYVRGRLAGERAASVGAVDWTWVLLGSGRRRVRLDDPFGGTAVDVGEAGGLDGYVNARL</sequence>
<dbReference type="OrthoDB" id="9760627at2"/>
<gene>
    <name evidence="1" type="primary">dop</name>
    <name evidence="1" type="ORF">MPLG2_1405</name>
</gene>
<keyword evidence="2" id="KW-1185">Reference proteome</keyword>
<dbReference type="AlphaFoldDB" id="A0A2N9JE88"/>
<organism evidence="1 2">
    <name type="scientific">Micropruina glycogenica</name>
    <dbReference type="NCBI Taxonomy" id="75385"/>
    <lineage>
        <taxon>Bacteria</taxon>
        <taxon>Bacillati</taxon>
        <taxon>Actinomycetota</taxon>
        <taxon>Actinomycetes</taxon>
        <taxon>Propionibacteriales</taxon>
        <taxon>Nocardioidaceae</taxon>
        <taxon>Micropruina</taxon>
    </lineage>
</organism>
<dbReference type="GO" id="GO:0019941">
    <property type="term" value="P:modification-dependent protein catabolic process"/>
    <property type="evidence" value="ECO:0007669"/>
    <property type="project" value="InterPro"/>
</dbReference>
<dbReference type="EC" id="3.4.-.-" evidence="1"/>
<dbReference type="GO" id="GO:0008233">
    <property type="term" value="F:peptidase activity"/>
    <property type="evidence" value="ECO:0007669"/>
    <property type="project" value="TreeGrafter"/>
</dbReference>
<dbReference type="GO" id="GO:0070490">
    <property type="term" value="P:protein pupylation"/>
    <property type="evidence" value="ECO:0007669"/>
    <property type="project" value="TreeGrafter"/>
</dbReference>
<dbReference type="EMBL" id="LT985188">
    <property type="protein sequence ID" value="SPD86441.1"/>
    <property type="molecule type" value="Genomic_DNA"/>
</dbReference>
<evidence type="ECO:0000313" key="1">
    <source>
        <dbReference type="EMBL" id="SPD86441.1"/>
    </source>
</evidence>
<dbReference type="GO" id="GO:0005524">
    <property type="term" value="F:ATP binding"/>
    <property type="evidence" value="ECO:0007669"/>
    <property type="project" value="TreeGrafter"/>
</dbReference>
<accession>A0A2N9JE88</accession>
<dbReference type="PANTHER" id="PTHR42307">
    <property type="entry name" value="PUP DEAMIDASE/DEPUPYLASE"/>
    <property type="match status" value="1"/>
</dbReference>